<accession>A0ACC3NSM7</accession>
<evidence type="ECO:0000313" key="2">
    <source>
        <dbReference type="Proteomes" id="UP001281147"/>
    </source>
</evidence>
<dbReference type="Proteomes" id="UP001281147">
    <property type="component" value="Unassembled WGS sequence"/>
</dbReference>
<reference evidence="1" key="1">
    <citation type="submission" date="2023-07" db="EMBL/GenBank/DDBJ databases">
        <title>Black Yeasts Isolated from many extreme environments.</title>
        <authorList>
            <person name="Coleine C."/>
            <person name="Stajich J.E."/>
            <person name="Selbmann L."/>
        </authorList>
    </citation>
    <scope>NUCLEOTIDE SEQUENCE</scope>
    <source>
        <strain evidence="1">CCFEE 5714</strain>
    </source>
</reference>
<organism evidence="1 2">
    <name type="scientific">Vermiconidia calcicola</name>
    <dbReference type="NCBI Taxonomy" id="1690605"/>
    <lineage>
        <taxon>Eukaryota</taxon>
        <taxon>Fungi</taxon>
        <taxon>Dikarya</taxon>
        <taxon>Ascomycota</taxon>
        <taxon>Pezizomycotina</taxon>
        <taxon>Dothideomycetes</taxon>
        <taxon>Dothideomycetidae</taxon>
        <taxon>Mycosphaerellales</taxon>
        <taxon>Extremaceae</taxon>
        <taxon>Vermiconidia</taxon>
    </lineage>
</organism>
<evidence type="ECO:0000313" key="1">
    <source>
        <dbReference type="EMBL" id="KAK3722226.1"/>
    </source>
</evidence>
<proteinExistence type="predicted"/>
<protein>
    <submittedName>
        <fullName evidence="1">Uncharacterized protein</fullName>
    </submittedName>
</protein>
<sequence length="315" mass="34748">MHIVDQLLEQGYRVHGTVRDAEKAVWTSKYFKDRYGVGRYTPVSIPDMARQDAFDIAVRGCSGVVHVASVTSMSPDPNEVITPSIAGALNALEAAAKEPAVRRVVYCSSVAAAVSHDRGVRNEITSDSWNMLDFEDAWAPPPYERNRAMAVYASSKMQTEAAVWRWYAKKKPAFVLNTVLPDTLWGRILDLRHQGLPSSVGVLKAIYDSSDFTFLPGYSVDVQDSALLHVAALILPDVSGQRIFAASTPWNVQSLVQLLRGLYPHSNIGGEIPDLGVDQALFTDAGKAEELLRRMGKQGWTDLETSVERTCESFF</sequence>
<keyword evidence="2" id="KW-1185">Reference proteome</keyword>
<dbReference type="EMBL" id="JAUTXU010000014">
    <property type="protein sequence ID" value="KAK3722226.1"/>
    <property type="molecule type" value="Genomic_DNA"/>
</dbReference>
<comment type="caution">
    <text evidence="1">The sequence shown here is derived from an EMBL/GenBank/DDBJ whole genome shotgun (WGS) entry which is preliminary data.</text>
</comment>
<name>A0ACC3NSM7_9PEZI</name>
<gene>
    <name evidence="1" type="ORF">LTR37_002659</name>
</gene>